<dbReference type="AlphaFoldDB" id="A0A9P4PTX0"/>
<gene>
    <name evidence="1" type="ORF">P171DRAFT_481785</name>
</gene>
<dbReference type="EMBL" id="MU001495">
    <property type="protein sequence ID" value="KAF2448736.1"/>
    <property type="molecule type" value="Genomic_DNA"/>
</dbReference>
<accession>A0A9P4PTX0</accession>
<name>A0A9P4PTX0_9PLEO</name>
<dbReference type="Proteomes" id="UP000799764">
    <property type="component" value="Unassembled WGS sequence"/>
</dbReference>
<organism evidence="1 2">
    <name type="scientific">Karstenula rhodostoma CBS 690.94</name>
    <dbReference type="NCBI Taxonomy" id="1392251"/>
    <lineage>
        <taxon>Eukaryota</taxon>
        <taxon>Fungi</taxon>
        <taxon>Dikarya</taxon>
        <taxon>Ascomycota</taxon>
        <taxon>Pezizomycotina</taxon>
        <taxon>Dothideomycetes</taxon>
        <taxon>Pleosporomycetidae</taxon>
        <taxon>Pleosporales</taxon>
        <taxon>Massarineae</taxon>
        <taxon>Didymosphaeriaceae</taxon>
        <taxon>Karstenula</taxon>
    </lineage>
</organism>
<proteinExistence type="predicted"/>
<sequence>MFLSLPRVAYHILYGKSNMSTARTSTISTVDLLTLNKFAIVGLFVEGMLTSIALVDHVLAQIDREDKAGAKPNAIINLAPRDKLPDAAA</sequence>
<keyword evidence="2" id="KW-1185">Reference proteome</keyword>
<evidence type="ECO:0000313" key="1">
    <source>
        <dbReference type="EMBL" id="KAF2448736.1"/>
    </source>
</evidence>
<comment type="caution">
    <text evidence="1">The sequence shown here is derived from an EMBL/GenBank/DDBJ whole genome shotgun (WGS) entry which is preliminary data.</text>
</comment>
<reference evidence="1" key="1">
    <citation type="journal article" date="2020" name="Stud. Mycol.">
        <title>101 Dothideomycetes genomes: a test case for predicting lifestyles and emergence of pathogens.</title>
        <authorList>
            <person name="Haridas S."/>
            <person name="Albert R."/>
            <person name="Binder M."/>
            <person name="Bloem J."/>
            <person name="Labutti K."/>
            <person name="Salamov A."/>
            <person name="Andreopoulos B."/>
            <person name="Baker S."/>
            <person name="Barry K."/>
            <person name="Bills G."/>
            <person name="Bluhm B."/>
            <person name="Cannon C."/>
            <person name="Castanera R."/>
            <person name="Culley D."/>
            <person name="Daum C."/>
            <person name="Ezra D."/>
            <person name="Gonzalez J."/>
            <person name="Henrissat B."/>
            <person name="Kuo A."/>
            <person name="Liang C."/>
            <person name="Lipzen A."/>
            <person name="Lutzoni F."/>
            <person name="Magnuson J."/>
            <person name="Mondo S."/>
            <person name="Nolan M."/>
            <person name="Ohm R."/>
            <person name="Pangilinan J."/>
            <person name="Park H.-J."/>
            <person name="Ramirez L."/>
            <person name="Alfaro M."/>
            <person name="Sun H."/>
            <person name="Tritt A."/>
            <person name="Yoshinaga Y."/>
            <person name="Zwiers L.-H."/>
            <person name="Turgeon B."/>
            <person name="Goodwin S."/>
            <person name="Spatafora J."/>
            <person name="Crous P."/>
            <person name="Grigoriev I."/>
        </authorList>
    </citation>
    <scope>NUCLEOTIDE SEQUENCE</scope>
    <source>
        <strain evidence="1">CBS 690.94</strain>
    </source>
</reference>
<evidence type="ECO:0000313" key="2">
    <source>
        <dbReference type="Proteomes" id="UP000799764"/>
    </source>
</evidence>
<protein>
    <submittedName>
        <fullName evidence="1">Uncharacterized protein</fullName>
    </submittedName>
</protein>